<gene>
    <name evidence="7" type="ORF">ZOSMA_66G00590</name>
</gene>
<evidence type="ECO:0000313" key="8">
    <source>
        <dbReference type="Proteomes" id="UP000036987"/>
    </source>
</evidence>
<dbReference type="InterPro" id="IPR040463">
    <property type="entry name" value="BAP29/BAP31_N"/>
</dbReference>
<comment type="caution">
    <text evidence="7">The sequence shown here is derived from an EMBL/GenBank/DDBJ whole genome shotgun (WGS) entry which is preliminary data.</text>
</comment>
<dbReference type="PANTHER" id="PTHR12701">
    <property type="entry name" value="BCR-ASSOCIATED PROTEIN, BAP"/>
    <property type="match status" value="1"/>
</dbReference>
<dbReference type="PANTHER" id="PTHR12701:SF20">
    <property type="entry name" value="ENDOPLASMIC RETICULUM TRANSMEMBRANE PROTEIN"/>
    <property type="match status" value="1"/>
</dbReference>
<dbReference type="GO" id="GO:0005789">
    <property type="term" value="C:endoplasmic reticulum membrane"/>
    <property type="evidence" value="ECO:0000318"/>
    <property type="project" value="GO_Central"/>
</dbReference>
<dbReference type="Proteomes" id="UP000036987">
    <property type="component" value="Unassembled WGS sequence"/>
</dbReference>
<dbReference type="GO" id="GO:0006886">
    <property type="term" value="P:intracellular protein transport"/>
    <property type="evidence" value="ECO:0007669"/>
    <property type="project" value="UniProtKB-UniRule"/>
</dbReference>
<dbReference type="Pfam" id="PF05529">
    <property type="entry name" value="Bap31"/>
    <property type="match status" value="1"/>
</dbReference>
<keyword evidence="5" id="KW-0653">Protein transport</keyword>
<evidence type="ECO:0000256" key="5">
    <source>
        <dbReference type="RuleBase" id="RU367026"/>
    </source>
</evidence>
<keyword evidence="8" id="KW-1185">Reference proteome</keyword>
<keyword evidence="3 5" id="KW-1133">Transmembrane helix</keyword>
<sequence>MGLQWMILTYAVGAEAAIALLLTIPSPTLVKKQIVSLISKLLQPLTGIVPFAAFQLLDIYWKNEHRMLCTSEVCTSEERARFEKAMFKSQRNVILCVSAIMLYWSMYQIVKFYKSIEKLEEEEKLRKEL</sequence>
<organism evidence="7 8">
    <name type="scientific">Zostera marina</name>
    <name type="common">Eelgrass</name>
    <dbReference type="NCBI Taxonomy" id="29655"/>
    <lineage>
        <taxon>Eukaryota</taxon>
        <taxon>Viridiplantae</taxon>
        <taxon>Streptophyta</taxon>
        <taxon>Embryophyta</taxon>
        <taxon>Tracheophyta</taxon>
        <taxon>Spermatophyta</taxon>
        <taxon>Magnoliopsida</taxon>
        <taxon>Liliopsida</taxon>
        <taxon>Zosteraceae</taxon>
        <taxon>Zostera</taxon>
    </lineage>
</organism>
<comment type="similarity">
    <text evidence="5">Belongs to the BCAP29/BCAP31 family.</text>
</comment>
<reference evidence="8" key="1">
    <citation type="journal article" date="2016" name="Nature">
        <title>The genome of the seagrass Zostera marina reveals angiosperm adaptation to the sea.</title>
        <authorList>
            <person name="Olsen J.L."/>
            <person name="Rouze P."/>
            <person name="Verhelst B."/>
            <person name="Lin Y.-C."/>
            <person name="Bayer T."/>
            <person name="Collen J."/>
            <person name="Dattolo E."/>
            <person name="De Paoli E."/>
            <person name="Dittami S."/>
            <person name="Maumus F."/>
            <person name="Michel G."/>
            <person name="Kersting A."/>
            <person name="Lauritano C."/>
            <person name="Lohaus R."/>
            <person name="Toepel M."/>
            <person name="Tonon T."/>
            <person name="Vanneste K."/>
            <person name="Amirebrahimi M."/>
            <person name="Brakel J."/>
            <person name="Bostroem C."/>
            <person name="Chovatia M."/>
            <person name="Grimwood J."/>
            <person name="Jenkins J.W."/>
            <person name="Jueterbock A."/>
            <person name="Mraz A."/>
            <person name="Stam W.T."/>
            <person name="Tice H."/>
            <person name="Bornberg-Bauer E."/>
            <person name="Green P.J."/>
            <person name="Pearson G.A."/>
            <person name="Procaccini G."/>
            <person name="Duarte C.M."/>
            <person name="Schmutz J."/>
            <person name="Reusch T.B.H."/>
            <person name="Van de Peer Y."/>
        </authorList>
    </citation>
    <scope>NUCLEOTIDE SEQUENCE [LARGE SCALE GENOMIC DNA]</scope>
    <source>
        <strain evidence="8">cv. Finnish</strain>
    </source>
</reference>
<dbReference type="GO" id="GO:0006888">
    <property type="term" value="P:endoplasmic reticulum to Golgi vesicle-mediated transport"/>
    <property type="evidence" value="ECO:0000318"/>
    <property type="project" value="GO_Central"/>
</dbReference>
<protein>
    <recommendedName>
        <fullName evidence="5">Endoplasmic reticulum transmembrane protein</fullName>
    </recommendedName>
</protein>
<keyword evidence="4 5" id="KW-0472">Membrane</keyword>
<evidence type="ECO:0000313" key="7">
    <source>
        <dbReference type="EMBL" id="KMZ59639.1"/>
    </source>
</evidence>
<dbReference type="OrthoDB" id="1901634at2759"/>
<dbReference type="OMA" id="CLVRICK"/>
<dbReference type="GO" id="GO:0070973">
    <property type="term" value="P:protein localization to endoplasmic reticulum exit site"/>
    <property type="evidence" value="ECO:0000318"/>
    <property type="project" value="GO_Central"/>
</dbReference>
<evidence type="ECO:0000256" key="1">
    <source>
        <dbReference type="ARBA" id="ARBA00004141"/>
    </source>
</evidence>
<feature type="transmembrane region" description="Helical" evidence="5">
    <location>
        <begin position="41"/>
        <end position="61"/>
    </location>
</feature>
<keyword evidence="5" id="KW-0813">Transport</keyword>
<evidence type="ECO:0000256" key="4">
    <source>
        <dbReference type="ARBA" id="ARBA00023136"/>
    </source>
</evidence>
<name>A0A0K9NSA4_ZOSMR</name>
<evidence type="ECO:0000256" key="2">
    <source>
        <dbReference type="ARBA" id="ARBA00022692"/>
    </source>
</evidence>
<dbReference type="InterPro" id="IPR008417">
    <property type="entry name" value="BAP29/BAP31"/>
</dbReference>
<comment type="subcellular location">
    <subcellularLocation>
        <location evidence="5">Endoplasmic reticulum membrane</location>
        <topology evidence="5">Multi-pass membrane protein</topology>
    </subcellularLocation>
    <subcellularLocation>
        <location evidence="1">Membrane</location>
        <topology evidence="1">Multi-pass membrane protein</topology>
    </subcellularLocation>
</comment>
<proteinExistence type="inferred from homology"/>
<dbReference type="AlphaFoldDB" id="A0A0K9NSA4"/>
<keyword evidence="2 5" id="KW-0812">Transmembrane</keyword>
<evidence type="ECO:0000256" key="3">
    <source>
        <dbReference type="ARBA" id="ARBA00022989"/>
    </source>
</evidence>
<comment type="function">
    <text evidence="5">May play a role in anterograde transport of membrane proteins from the endoplasmic reticulum to the Golgi.</text>
</comment>
<keyword evidence="5" id="KW-0256">Endoplasmic reticulum</keyword>
<accession>A0A0K9NSA4</accession>
<feature type="transmembrane region" description="Helical" evidence="5">
    <location>
        <begin position="92"/>
        <end position="110"/>
    </location>
</feature>
<evidence type="ECO:0000259" key="6">
    <source>
        <dbReference type="Pfam" id="PF05529"/>
    </source>
</evidence>
<dbReference type="EMBL" id="LFYR01001757">
    <property type="protein sequence ID" value="KMZ59639.1"/>
    <property type="molecule type" value="Genomic_DNA"/>
</dbReference>
<keyword evidence="5" id="KW-0931">ER-Golgi transport</keyword>
<feature type="transmembrane region" description="Helical" evidence="5">
    <location>
        <begin position="7"/>
        <end position="29"/>
    </location>
</feature>
<feature type="domain" description="BAP29/BAP31 transmembrane" evidence="6">
    <location>
        <begin position="1"/>
        <end position="122"/>
    </location>
</feature>